<dbReference type="AlphaFoldDB" id="A0A7X2LTZ8"/>
<keyword evidence="11" id="KW-1185">Reference proteome</keyword>
<gene>
    <name evidence="10" type="ORF">GJ700_25730</name>
</gene>
<feature type="transmembrane region" description="Helical" evidence="8">
    <location>
        <begin position="33"/>
        <end position="52"/>
    </location>
</feature>
<dbReference type="SUPFAM" id="SSF53649">
    <property type="entry name" value="Alkaline phosphatase-like"/>
    <property type="match status" value="1"/>
</dbReference>
<reference evidence="10 11" key="1">
    <citation type="submission" date="2019-11" db="EMBL/GenBank/DDBJ databases">
        <title>Novel species isolated from a subtropical stream in China.</title>
        <authorList>
            <person name="Lu H."/>
        </authorList>
    </citation>
    <scope>NUCLEOTIDE SEQUENCE [LARGE SCALE GENOMIC DNA]</scope>
    <source>
        <strain evidence="10 11">FT92W</strain>
    </source>
</reference>
<dbReference type="InterPro" id="IPR000917">
    <property type="entry name" value="Sulfatase_N"/>
</dbReference>
<feature type="region of interest" description="Disordered" evidence="7">
    <location>
        <begin position="184"/>
        <end position="221"/>
    </location>
</feature>
<feature type="domain" description="Sulfatase N-terminal" evidence="9">
    <location>
        <begin position="288"/>
        <end position="578"/>
    </location>
</feature>
<dbReference type="GO" id="GO:0005886">
    <property type="term" value="C:plasma membrane"/>
    <property type="evidence" value="ECO:0007669"/>
    <property type="project" value="UniProtKB-SubCell"/>
</dbReference>
<comment type="caution">
    <text evidence="10">The sequence shown here is derived from an EMBL/GenBank/DDBJ whole genome shotgun (WGS) entry which is preliminary data.</text>
</comment>
<evidence type="ECO:0000313" key="11">
    <source>
        <dbReference type="Proteomes" id="UP000446768"/>
    </source>
</evidence>
<evidence type="ECO:0000256" key="8">
    <source>
        <dbReference type="SAM" id="Phobius"/>
    </source>
</evidence>
<feature type="transmembrane region" description="Helical" evidence="8">
    <location>
        <begin position="7"/>
        <end position="27"/>
    </location>
</feature>
<dbReference type="PANTHER" id="PTHR30443:SF0">
    <property type="entry name" value="PHOSPHOETHANOLAMINE TRANSFERASE EPTA"/>
    <property type="match status" value="1"/>
</dbReference>
<feature type="transmembrane region" description="Helical" evidence="8">
    <location>
        <begin position="59"/>
        <end position="79"/>
    </location>
</feature>
<dbReference type="EMBL" id="WKJJ01000018">
    <property type="protein sequence ID" value="MRV75120.1"/>
    <property type="molecule type" value="Genomic_DNA"/>
</dbReference>
<keyword evidence="3 10" id="KW-0808">Transferase</keyword>
<evidence type="ECO:0000256" key="6">
    <source>
        <dbReference type="ARBA" id="ARBA00023136"/>
    </source>
</evidence>
<dbReference type="GO" id="GO:0016787">
    <property type="term" value="F:hydrolase activity"/>
    <property type="evidence" value="ECO:0007669"/>
    <property type="project" value="UniProtKB-KW"/>
</dbReference>
<name>A0A7X2LTZ8_9BURK</name>
<dbReference type="GO" id="GO:0016776">
    <property type="term" value="F:phosphotransferase activity, phosphate group as acceptor"/>
    <property type="evidence" value="ECO:0007669"/>
    <property type="project" value="TreeGrafter"/>
</dbReference>
<dbReference type="Gene3D" id="3.40.720.10">
    <property type="entry name" value="Alkaline Phosphatase, subunit A"/>
    <property type="match status" value="1"/>
</dbReference>
<keyword evidence="6 8" id="KW-0472">Membrane</keyword>
<dbReference type="RefSeq" id="WP_154379360.1">
    <property type="nucleotide sequence ID" value="NZ_WKJJ01000018.1"/>
</dbReference>
<evidence type="ECO:0000256" key="2">
    <source>
        <dbReference type="ARBA" id="ARBA00022475"/>
    </source>
</evidence>
<evidence type="ECO:0000256" key="3">
    <source>
        <dbReference type="ARBA" id="ARBA00022679"/>
    </source>
</evidence>
<dbReference type="Pfam" id="PF00884">
    <property type="entry name" value="Sulfatase"/>
    <property type="match status" value="1"/>
</dbReference>
<comment type="subcellular location">
    <subcellularLocation>
        <location evidence="1">Cell membrane</location>
        <topology evidence="1">Multi-pass membrane protein</topology>
    </subcellularLocation>
</comment>
<dbReference type="CDD" id="cd16017">
    <property type="entry name" value="LptA"/>
    <property type="match status" value="1"/>
</dbReference>
<evidence type="ECO:0000256" key="7">
    <source>
        <dbReference type="SAM" id="MobiDB-lite"/>
    </source>
</evidence>
<dbReference type="InterPro" id="IPR040423">
    <property type="entry name" value="PEA_transferase"/>
</dbReference>
<dbReference type="Proteomes" id="UP000446768">
    <property type="component" value="Unassembled WGS sequence"/>
</dbReference>
<keyword evidence="2" id="KW-1003">Cell membrane</keyword>
<keyword evidence="10" id="KW-0378">Hydrolase</keyword>
<accession>A0A7X2LTZ8</accession>
<keyword evidence="5 8" id="KW-1133">Transmembrane helix</keyword>
<organism evidence="10 11">
    <name type="scientific">Pseudoduganella rivuli</name>
    <dbReference type="NCBI Taxonomy" id="2666085"/>
    <lineage>
        <taxon>Bacteria</taxon>
        <taxon>Pseudomonadati</taxon>
        <taxon>Pseudomonadota</taxon>
        <taxon>Betaproteobacteria</taxon>
        <taxon>Burkholderiales</taxon>
        <taxon>Oxalobacteraceae</taxon>
        <taxon>Telluria group</taxon>
        <taxon>Pseudoduganella</taxon>
    </lineage>
</organism>
<feature type="transmembrane region" description="Helical" evidence="8">
    <location>
        <begin position="140"/>
        <end position="159"/>
    </location>
</feature>
<protein>
    <submittedName>
        <fullName evidence="10">Sulfatase-like hydrolase/transferase</fullName>
    </submittedName>
</protein>
<evidence type="ECO:0000256" key="5">
    <source>
        <dbReference type="ARBA" id="ARBA00022989"/>
    </source>
</evidence>
<evidence type="ECO:0000259" key="9">
    <source>
        <dbReference type="Pfam" id="PF00884"/>
    </source>
</evidence>
<dbReference type="GO" id="GO:0009244">
    <property type="term" value="P:lipopolysaccharide core region biosynthetic process"/>
    <property type="evidence" value="ECO:0007669"/>
    <property type="project" value="TreeGrafter"/>
</dbReference>
<evidence type="ECO:0000256" key="1">
    <source>
        <dbReference type="ARBA" id="ARBA00004651"/>
    </source>
</evidence>
<dbReference type="PANTHER" id="PTHR30443">
    <property type="entry name" value="INNER MEMBRANE PROTEIN"/>
    <property type="match status" value="1"/>
</dbReference>
<feature type="compositionally biased region" description="Acidic residues" evidence="7">
    <location>
        <begin position="193"/>
        <end position="204"/>
    </location>
</feature>
<dbReference type="InterPro" id="IPR017850">
    <property type="entry name" value="Alkaline_phosphatase_core_sf"/>
</dbReference>
<proteinExistence type="predicted"/>
<evidence type="ECO:0000313" key="10">
    <source>
        <dbReference type="EMBL" id="MRV75120.1"/>
    </source>
</evidence>
<evidence type="ECO:0000256" key="4">
    <source>
        <dbReference type="ARBA" id="ARBA00022692"/>
    </source>
</evidence>
<feature type="transmembrane region" description="Helical" evidence="8">
    <location>
        <begin position="107"/>
        <end position="128"/>
    </location>
</feature>
<sequence>MQSRLPTAFILLSYLILTLVPFLPLALGKPLDHAANIVAMEIYAWLAVWAIFKRPAWFHWLLLPAFIGLPIEVYLLIYYSQGISTHHLGIIAETSPREAMEFLGSTVWLLAAVMTGSIVWFIAVWVAALRTRALAMPAQARQAVLGIVAVLAALAWYGWEFGVAAPAPASASVPAAASRAASSASSASAASDDASDEEEEEDDSSASNASVPGSVAGANRTGKKLAPLPHWLRIPPDYYDFARTWPFGLAGRGVDFYDEREHLARLGQASRSFTFGAHQAAVDTVPETVVLVIGESARYDRWSLNGYARDTNPLLSKETNLVVLPDVVTAVSATRLSVPVIISRKPATQSLEDGFAEKSFITAYKEAGFRTFWLSNQISFGQFDTPVSVFAREADVVQFMNLGGYTNNSNFDDILLAPLQHALADPAPKKLIVLHTLGSHWNYSQRHPKEFDKWQPSLFGVDKPAYTDLKIKPQMNNSYDNSVLYTDWFLSQAIGKLKAPEQPVSLLYVADHGQTLYDGACRLAFHGHNTIHEFRVPAFVWYSDQYKERYPEKIKQLARHRKAKLATENMFHTLLDMGDIRYPQDRLEWSFVNEGFKLHKRYVDSYGWTNYDNAVIKGDCSEVVEKKKK</sequence>
<dbReference type="InterPro" id="IPR058130">
    <property type="entry name" value="PEA_transf_C"/>
</dbReference>
<keyword evidence="4 8" id="KW-0812">Transmembrane</keyword>